<protein>
    <submittedName>
        <fullName evidence="2">Uncharacterized protein</fullName>
    </submittedName>
</protein>
<reference evidence="2" key="1">
    <citation type="submission" date="2023-10" db="EMBL/GenBank/DDBJ databases">
        <title>Genome assembly of Pristionchus species.</title>
        <authorList>
            <person name="Yoshida K."/>
            <person name="Sommer R.J."/>
        </authorList>
    </citation>
    <scope>NUCLEOTIDE SEQUENCE</scope>
    <source>
        <strain evidence="2">RS5133</strain>
    </source>
</reference>
<accession>A0AAV5WET9</accession>
<dbReference type="Gene3D" id="2.120.10.80">
    <property type="entry name" value="Kelch-type beta propeller"/>
    <property type="match status" value="1"/>
</dbReference>
<dbReference type="AlphaFoldDB" id="A0AAV5WET9"/>
<evidence type="ECO:0000313" key="3">
    <source>
        <dbReference type="Proteomes" id="UP001432322"/>
    </source>
</evidence>
<sequence>MLRRSSVVSSFLVVGGCAAAREETPLRSIERGEGLRVSSSLIDRGELERARRSPAVVMRNGKPSVVCGCSSPGVNEDTVEEWRGDRFVSIEGCKDTVARSCASYCSTSNGRSFIIGGFDGLECLRQITVMDKSGSMTELASFPSRLKNGAACAVKSRSGQNDVIVVIGGWDEQRTMRTIYAFRENGCNTPEMVGLLPRSIEAHAVVTVD</sequence>
<name>A0AAV5WET9_9BILA</name>
<keyword evidence="1" id="KW-0732">Signal</keyword>
<comment type="caution">
    <text evidence="2">The sequence shown here is derived from an EMBL/GenBank/DDBJ whole genome shotgun (WGS) entry which is preliminary data.</text>
</comment>
<dbReference type="InterPro" id="IPR015915">
    <property type="entry name" value="Kelch-typ_b-propeller"/>
</dbReference>
<feature type="non-terminal residue" evidence="2">
    <location>
        <position position="209"/>
    </location>
</feature>
<feature type="signal peptide" evidence="1">
    <location>
        <begin position="1"/>
        <end position="19"/>
    </location>
</feature>
<feature type="chain" id="PRO_5043910470" evidence="1">
    <location>
        <begin position="20"/>
        <end position="209"/>
    </location>
</feature>
<keyword evidence="3" id="KW-1185">Reference proteome</keyword>
<proteinExistence type="predicted"/>
<dbReference type="EMBL" id="BTSY01000005">
    <property type="protein sequence ID" value="GMT29140.1"/>
    <property type="molecule type" value="Genomic_DNA"/>
</dbReference>
<evidence type="ECO:0000313" key="2">
    <source>
        <dbReference type="EMBL" id="GMT29140.1"/>
    </source>
</evidence>
<organism evidence="2 3">
    <name type="scientific">Pristionchus fissidentatus</name>
    <dbReference type="NCBI Taxonomy" id="1538716"/>
    <lineage>
        <taxon>Eukaryota</taxon>
        <taxon>Metazoa</taxon>
        <taxon>Ecdysozoa</taxon>
        <taxon>Nematoda</taxon>
        <taxon>Chromadorea</taxon>
        <taxon>Rhabditida</taxon>
        <taxon>Rhabditina</taxon>
        <taxon>Diplogasteromorpha</taxon>
        <taxon>Diplogasteroidea</taxon>
        <taxon>Neodiplogasteridae</taxon>
        <taxon>Pristionchus</taxon>
    </lineage>
</organism>
<dbReference type="PROSITE" id="PS51257">
    <property type="entry name" value="PROKAR_LIPOPROTEIN"/>
    <property type="match status" value="1"/>
</dbReference>
<gene>
    <name evidence="2" type="ORF">PFISCL1PPCAC_20437</name>
</gene>
<dbReference type="Proteomes" id="UP001432322">
    <property type="component" value="Unassembled WGS sequence"/>
</dbReference>
<evidence type="ECO:0000256" key="1">
    <source>
        <dbReference type="SAM" id="SignalP"/>
    </source>
</evidence>
<dbReference type="SUPFAM" id="SSF117281">
    <property type="entry name" value="Kelch motif"/>
    <property type="match status" value="1"/>
</dbReference>